<reference evidence="2" key="1">
    <citation type="submission" date="2021-04" db="EMBL/GenBank/DDBJ databases">
        <authorList>
            <person name="Rodrigo-Torres L."/>
            <person name="Arahal R. D."/>
            <person name="Lucena T."/>
        </authorList>
    </citation>
    <scope>NUCLEOTIDE SEQUENCE</scope>
    <source>
        <strain evidence="2">AS29M-1</strain>
    </source>
</reference>
<evidence type="ECO:0000256" key="1">
    <source>
        <dbReference type="SAM" id="MobiDB-lite"/>
    </source>
</evidence>
<organism evidence="2 3">
    <name type="scientific">Parvicella tangerina</name>
    <dbReference type="NCBI Taxonomy" id="2829795"/>
    <lineage>
        <taxon>Bacteria</taxon>
        <taxon>Pseudomonadati</taxon>
        <taxon>Bacteroidota</taxon>
        <taxon>Flavobacteriia</taxon>
        <taxon>Flavobacteriales</taxon>
        <taxon>Parvicellaceae</taxon>
        <taxon>Parvicella</taxon>
    </lineage>
</organism>
<sequence length="62" mass="7731">MKYLIPYKLFENDSSNLYLTYQELQMSKEWEHIPKHEKEILKSTYEDETKREYDENRESPKI</sequence>
<dbReference type="RefSeq" id="WP_258541332.1">
    <property type="nucleotide sequence ID" value="NZ_OU015584.1"/>
</dbReference>
<dbReference type="AlphaFoldDB" id="A0A916JM14"/>
<evidence type="ECO:0000313" key="2">
    <source>
        <dbReference type="EMBL" id="CAG5079903.1"/>
    </source>
</evidence>
<dbReference type="EMBL" id="OU015584">
    <property type="protein sequence ID" value="CAG5079903.1"/>
    <property type="molecule type" value="Genomic_DNA"/>
</dbReference>
<keyword evidence="3" id="KW-1185">Reference proteome</keyword>
<feature type="region of interest" description="Disordered" evidence="1">
    <location>
        <begin position="43"/>
        <end position="62"/>
    </location>
</feature>
<accession>A0A916JM14</accession>
<dbReference type="Proteomes" id="UP000683507">
    <property type="component" value="Chromosome"/>
</dbReference>
<gene>
    <name evidence="2" type="ORF">CRYO30217_01114</name>
</gene>
<name>A0A916JM14_9FLAO</name>
<proteinExistence type="predicted"/>
<evidence type="ECO:0000313" key="3">
    <source>
        <dbReference type="Proteomes" id="UP000683507"/>
    </source>
</evidence>
<dbReference type="KEGG" id="ptan:CRYO30217_01114"/>
<protein>
    <submittedName>
        <fullName evidence="2">Uncharacterized protein</fullName>
    </submittedName>
</protein>